<proteinExistence type="predicted"/>
<dbReference type="OrthoDB" id="1745808at2759"/>
<accession>A0A2U1KBX0</accession>
<keyword evidence="2" id="KW-1185">Reference proteome</keyword>
<name>A0A2U1KBX0_ARTAN</name>
<dbReference type="Proteomes" id="UP000245207">
    <property type="component" value="Unassembled WGS sequence"/>
</dbReference>
<gene>
    <name evidence="1" type="ORF">CTI12_AA620860</name>
</gene>
<dbReference type="STRING" id="35608.A0A2U1KBX0"/>
<reference evidence="1 2" key="1">
    <citation type="journal article" date="2018" name="Mol. Plant">
        <title>The genome of Artemisia annua provides insight into the evolution of Asteraceae family and artemisinin biosynthesis.</title>
        <authorList>
            <person name="Shen Q."/>
            <person name="Zhang L."/>
            <person name="Liao Z."/>
            <person name="Wang S."/>
            <person name="Yan T."/>
            <person name="Shi P."/>
            <person name="Liu M."/>
            <person name="Fu X."/>
            <person name="Pan Q."/>
            <person name="Wang Y."/>
            <person name="Lv Z."/>
            <person name="Lu X."/>
            <person name="Zhang F."/>
            <person name="Jiang W."/>
            <person name="Ma Y."/>
            <person name="Chen M."/>
            <person name="Hao X."/>
            <person name="Li L."/>
            <person name="Tang Y."/>
            <person name="Lv G."/>
            <person name="Zhou Y."/>
            <person name="Sun X."/>
            <person name="Brodelius P.E."/>
            <person name="Rose J.K.C."/>
            <person name="Tang K."/>
        </authorList>
    </citation>
    <scope>NUCLEOTIDE SEQUENCE [LARGE SCALE GENOMIC DNA]</scope>
    <source>
        <strain evidence="2">cv. Huhao1</strain>
        <tissue evidence="1">Leaf</tissue>
    </source>
</reference>
<protein>
    <submittedName>
        <fullName evidence="1">NB-ARC domains-containing protein</fullName>
    </submittedName>
</protein>
<dbReference type="EMBL" id="PKPP01023233">
    <property type="protein sequence ID" value="PWA34257.1"/>
    <property type="molecule type" value="Genomic_DNA"/>
</dbReference>
<evidence type="ECO:0000313" key="1">
    <source>
        <dbReference type="EMBL" id="PWA34257.1"/>
    </source>
</evidence>
<evidence type="ECO:0000313" key="2">
    <source>
        <dbReference type="Proteomes" id="UP000245207"/>
    </source>
</evidence>
<sequence length="246" mass="28146">MEFVSAILGPVVNVLMAHITKKLGYLTSSTEHVKRMKNRMQYLESQSAAIEGHMKENELNNREIPEPAKVWLKDLKKTKEDIDNISSNDIGCFNFKKEASKPDIILAVMLKYLLEESIPKGPASHQHQVVIPQNVFNSELLGKLPTCWPFREAIAEHTGKPLTDNSVKANWHPKLSKRFEYFHRRKEKESVYTLTMFDLTMYFGNLSNLEVLSFATLALGNPTSALRKTEEAELLDVTGFYNLVYR</sequence>
<organism evidence="1 2">
    <name type="scientific">Artemisia annua</name>
    <name type="common">Sweet wormwood</name>
    <dbReference type="NCBI Taxonomy" id="35608"/>
    <lineage>
        <taxon>Eukaryota</taxon>
        <taxon>Viridiplantae</taxon>
        <taxon>Streptophyta</taxon>
        <taxon>Embryophyta</taxon>
        <taxon>Tracheophyta</taxon>
        <taxon>Spermatophyta</taxon>
        <taxon>Magnoliopsida</taxon>
        <taxon>eudicotyledons</taxon>
        <taxon>Gunneridae</taxon>
        <taxon>Pentapetalae</taxon>
        <taxon>asterids</taxon>
        <taxon>campanulids</taxon>
        <taxon>Asterales</taxon>
        <taxon>Asteraceae</taxon>
        <taxon>Asteroideae</taxon>
        <taxon>Anthemideae</taxon>
        <taxon>Artemisiinae</taxon>
        <taxon>Artemisia</taxon>
    </lineage>
</organism>
<dbReference type="AlphaFoldDB" id="A0A2U1KBX0"/>
<comment type="caution">
    <text evidence="1">The sequence shown here is derived from an EMBL/GenBank/DDBJ whole genome shotgun (WGS) entry which is preliminary data.</text>
</comment>